<keyword evidence="2 8" id="KW-0235">DNA replication</keyword>
<feature type="binding site" evidence="8">
    <location>
        <position position="609"/>
    </location>
    <ligand>
        <name>Zn(2+)</name>
        <dbReference type="ChEBI" id="CHEBI:29105"/>
        <label>2</label>
    </ligand>
</feature>
<evidence type="ECO:0000313" key="12">
    <source>
        <dbReference type="Proteomes" id="UP001240984"/>
    </source>
</evidence>
<dbReference type="Gene3D" id="3.40.50.300">
    <property type="entry name" value="P-loop containing nucleotide triphosphate hydrolases"/>
    <property type="match status" value="1"/>
</dbReference>
<feature type="domain" description="Primosomal protein N' 3' DNA-binding" evidence="10">
    <location>
        <begin position="89"/>
        <end position="188"/>
    </location>
</feature>
<feature type="binding site" evidence="8">
    <location>
        <position position="612"/>
    </location>
    <ligand>
        <name>Zn(2+)</name>
        <dbReference type="ChEBI" id="CHEBI:29105"/>
        <label>2</label>
    </ligand>
</feature>
<dbReference type="PROSITE" id="PS00202">
    <property type="entry name" value="RUBREDOXIN"/>
    <property type="match status" value="1"/>
</dbReference>
<keyword evidence="1 8" id="KW-0639">Primosome</keyword>
<dbReference type="InterPro" id="IPR041222">
    <property type="entry name" value="PriA_3primeBD"/>
</dbReference>
<evidence type="ECO:0000256" key="5">
    <source>
        <dbReference type="ARBA" id="ARBA00022833"/>
    </source>
</evidence>
<comment type="cofactor">
    <cofactor evidence="8">
        <name>Zn(2+)</name>
        <dbReference type="ChEBI" id="CHEBI:29105"/>
    </cofactor>
    <text evidence="8">Binds 2 zinc ions per subunit.</text>
</comment>
<feature type="compositionally biased region" description="Low complexity" evidence="9">
    <location>
        <begin position="304"/>
        <end position="336"/>
    </location>
</feature>
<comment type="similarity">
    <text evidence="8">Belongs to the helicase family. PriA subfamily.</text>
</comment>
<evidence type="ECO:0000256" key="8">
    <source>
        <dbReference type="HAMAP-Rule" id="MF_00983"/>
    </source>
</evidence>
<dbReference type="PANTHER" id="PTHR30580:SF0">
    <property type="entry name" value="PRIMOSOMAL PROTEIN N"/>
    <property type="match status" value="1"/>
</dbReference>
<name>A0ABT9MXV4_9ACTN</name>
<keyword evidence="3 8" id="KW-0479">Metal-binding</keyword>
<evidence type="ECO:0000256" key="1">
    <source>
        <dbReference type="ARBA" id="ARBA00022515"/>
    </source>
</evidence>
<dbReference type="InterPro" id="IPR005259">
    <property type="entry name" value="PriA"/>
</dbReference>
<feature type="region of interest" description="Disordered" evidence="9">
    <location>
        <begin position="190"/>
        <end position="220"/>
    </location>
</feature>
<evidence type="ECO:0000256" key="9">
    <source>
        <dbReference type="SAM" id="MobiDB-lite"/>
    </source>
</evidence>
<feature type="compositionally biased region" description="Basic and acidic residues" evidence="9">
    <location>
        <begin position="192"/>
        <end position="217"/>
    </location>
</feature>
<dbReference type="Gene3D" id="3.40.1440.60">
    <property type="entry name" value="PriA, 3(prime) DNA-binding domain"/>
    <property type="match status" value="1"/>
</dbReference>
<evidence type="ECO:0000256" key="6">
    <source>
        <dbReference type="ARBA" id="ARBA00022840"/>
    </source>
</evidence>
<feature type="binding site" evidence="8">
    <location>
        <position position="639"/>
    </location>
    <ligand>
        <name>Zn(2+)</name>
        <dbReference type="ChEBI" id="CHEBI:29105"/>
        <label>1</label>
    </ligand>
</feature>
<feature type="binding site" evidence="8">
    <location>
        <position position="627"/>
    </location>
    <ligand>
        <name>Zn(2+)</name>
        <dbReference type="ChEBI" id="CHEBI:29105"/>
        <label>2</label>
    </ligand>
</feature>
<dbReference type="GO" id="GO:0016787">
    <property type="term" value="F:hydrolase activity"/>
    <property type="evidence" value="ECO:0007669"/>
    <property type="project" value="UniProtKB-KW"/>
</dbReference>
<dbReference type="Pfam" id="PF17764">
    <property type="entry name" value="PriA_3primeBD"/>
    <property type="match status" value="1"/>
</dbReference>
<feature type="region of interest" description="Disordered" evidence="9">
    <location>
        <begin position="235"/>
        <end position="261"/>
    </location>
</feature>
<keyword evidence="5 8" id="KW-0862">Zinc</keyword>
<feature type="binding site" evidence="8">
    <location>
        <position position="600"/>
    </location>
    <ligand>
        <name>Zn(2+)</name>
        <dbReference type="ChEBI" id="CHEBI:29105"/>
        <label>1</label>
    </ligand>
</feature>
<comment type="caution">
    <text evidence="11">The sequence shown here is derived from an EMBL/GenBank/DDBJ whole genome shotgun (WGS) entry which is preliminary data.</text>
</comment>
<reference evidence="11 12" key="1">
    <citation type="submission" date="2023-07" db="EMBL/GenBank/DDBJ databases">
        <title>Sequencing the genomes of 1000 actinobacteria strains.</title>
        <authorList>
            <person name="Klenk H.-P."/>
        </authorList>
    </citation>
    <scope>NUCLEOTIDE SEQUENCE [LARGE SCALE GENOMIC DNA]</scope>
    <source>
        <strain evidence="11 12">DSM 44710</strain>
    </source>
</reference>
<dbReference type="InterPro" id="IPR027417">
    <property type="entry name" value="P-loop_NTPase"/>
</dbReference>
<evidence type="ECO:0000259" key="10">
    <source>
        <dbReference type="Pfam" id="PF17764"/>
    </source>
</evidence>
<accession>A0ABT9MXV4</accession>
<feature type="binding site" evidence="8">
    <location>
        <position position="642"/>
    </location>
    <ligand>
        <name>Zn(2+)</name>
        <dbReference type="ChEBI" id="CHEBI:29105"/>
        <label>1</label>
    </ligand>
</feature>
<comment type="function">
    <text evidence="8">Initiates the restart of stalled replication forks, which reloads the replicative helicase on sites other than the origin of replication. Recognizes and binds to abandoned replication forks and remodels them to uncover a helicase loading site. Promotes assembly of the primosome at these replication forks.</text>
</comment>
<dbReference type="InterPro" id="IPR042115">
    <property type="entry name" value="PriA_3primeBD_sf"/>
</dbReference>
<keyword evidence="6 8" id="KW-0067">ATP-binding</keyword>
<dbReference type="HAMAP" id="MF_00983">
    <property type="entry name" value="PriA"/>
    <property type="match status" value="1"/>
</dbReference>
<organism evidence="11 12">
    <name type="scientific">Catenuloplanes nepalensis</name>
    <dbReference type="NCBI Taxonomy" id="587533"/>
    <lineage>
        <taxon>Bacteria</taxon>
        <taxon>Bacillati</taxon>
        <taxon>Actinomycetota</taxon>
        <taxon>Actinomycetes</taxon>
        <taxon>Micromonosporales</taxon>
        <taxon>Micromonosporaceae</taxon>
        <taxon>Catenuloplanes</taxon>
    </lineage>
</organism>
<feature type="region of interest" description="Disordered" evidence="9">
    <location>
        <begin position="304"/>
        <end position="342"/>
    </location>
</feature>
<feature type="region of interest" description="Disordered" evidence="9">
    <location>
        <begin position="64"/>
        <end position="83"/>
    </location>
</feature>
<protein>
    <recommendedName>
        <fullName evidence="8">Probable replication restart protein PriA</fullName>
    </recommendedName>
    <alternativeName>
        <fullName evidence="8">Putative ATP-dependent DNA helicase PriA</fullName>
    </alternativeName>
</protein>
<dbReference type="PANTHER" id="PTHR30580">
    <property type="entry name" value="PRIMOSOMAL PROTEIN N"/>
    <property type="match status" value="1"/>
</dbReference>
<dbReference type="Proteomes" id="UP001240984">
    <property type="component" value="Unassembled WGS sequence"/>
</dbReference>
<gene>
    <name evidence="8" type="primary">priA</name>
    <name evidence="11" type="ORF">J2S43_004595</name>
</gene>
<evidence type="ECO:0000256" key="7">
    <source>
        <dbReference type="ARBA" id="ARBA00023125"/>
    </source>
</evidence>
<feature type="binding site" evidence="8">
    <location>
        <position position="630"/>
    </location>
    <ligand>
        <name>Zn(2+)</name>
        <dbReference type="ChEBI" id="CHEBI:29105"/>
        <label>2</label>
    </ligand>
</feature>
<keyword evidence="7 8" id="KW-0238">DNA-binding</keyword>
<comment type="subunit">
    <text evidence="8">Component of the replication restart primosome.</text>
</comment>
<evidence type="ECO:0000256" key="2">
    <source>
        <dbReference type="ARBA" id="ARBA00022705"/>
    </source>
</evidence>
<feature type="binding site" evidence="8">
    <location>
        <position position="603"/>
    </location>
    <ligand>
        <name>Zn(2+)</name>
        <dbReference type="ChEBI" id="CHEBI:29105"/>
        <label>1</label>
    </ligand>
</feature>
<keyword evidence="12" id="KW-1185">Reference proteome</keyword>
<keyword evidence="11" id="KW-0378">Hydrolase</keyword>
<sequence>MGDESAELSLDGLTLTVDAAGGSAAARAAGGSAAARAAGGSAAARAAGGNAAARAVASKAAASPVAKGRSRAAKPKPPREPAGELPVARVCVDVPLPHLDRAFDYLVPAELAETAQPGTRVRVRFAGQLVDGWLLERVAESAHEGKLGFLDKLVSPERVLSDEVSHLVRAIADRYAGSLADVLRLAVPSRHARAEQEPQAKTRTPDPEITRGVRGEDAPATVTATDVVAVTTAPGAAPGAAAPERTATTAPPESTAAPERAAITTASEDAAALERAAITTVPESTAVTAVPESTAVPGRTATVEAADPATETAAAEQPTLAEPPTVAEPPAGAEPPAADEHAAATGVVLRAAQDGWSAYPHGAGFLQALAERRAPRAVWSAIPGEDWPRRITEAAAVTVAAGQGVVAVVPDARDLDRLDAALTETLGPGRHAALAASLGPAKRYRAFLAGLRGDVPVVIGTRAATFAPVHDLGLVVIWDDGDDSHAEPRAPYPHAREVLLTRAQLAGAAVLAGGFTRTAEAQQLVETGWAHELTGSRDAIRARAPHVAPIGDDPQLARDPAAATARLPSLAWQAAREALRAGAPVLVQVPRRGYLPSVACVTCREPARCAHCQGPLELRSSQAVPGCRWCGRVAAGWTCPECGGHRLRASIVGARRTAEELGRAFPGAPVRTSGRDEVLLRVPAEPAVVVCTPGAEPVADGGYGAVLLLDTWALLTRADLRAAEEALRRWLTAAALARPQRAGGRVVVVADGGIPAVQALLRWDPAWYASRELAERRELGFPPASRMASLTGPPDAVADLLDTARLPDDAELLGPVPAGNDSERMLVRVRRGAAGALAKALHEAASVRSARKAPHPVRIQIDPHDLF</sequence>
<keyword evidence="4 8" id="KW-0547">Nucleotide-binding</keyword>
<evidence type="ECO:0000256" key="4">
    <source>
        <dbReference type="ARBA" id="ARBA00022741"/>
    </source>
</evidence>
<dbReference type="InterPro" id="IPR018527">
    <property type="entry name" value="Rubredoxin_Fe_BS"/>
</dbReference>
<proteinExistence type="inferred from homology"/>
<comment type="caution">
    <text evidence="8">As this protein does not have any detectable helicase domains, it probably does not have helicase activity.</text>
</comment>
<dbReference type="EMBL" id="JAUSRA010000001">
    <property type="protein sequence ID" value="MDP9796083.1"/>
    <property type="molecule type" value="Genomic_DNA"/>
</dbReference>
<evidence type="ECO:0000313" key="11">
    <source>
        <dbReference type="EMBL" id="MDP9796083.1"/>
    </source>
</evidence>
<evidence type="ECO:0000256" key="3">
    <source>
        <dbReference type="ARBA" id="ARBA00022723"/>
    </source>
</evidence>